<organism evidence="1 2">
    <name type="scientific">Microbacterium esteraromaticum</name>
    <dbReference type="NCBI Taxonomy" id="57043"/>
    <lineage>
        <taxon>Bacteria</taxon>
        <taxon>Bacillati</taxon>
        <taxon>Actinomycetota</taxon>
        <taxon>Actinomycetes</taxon>
        <taxon>Micrococcales</taxon>
        <taxon>Microbacteriaceae</taxon>
        <taxon>Microbacterium</taxon>
    </lineage>
</organism>
<proteinExistence type="predicted"/>
<dbReference type="Proteomes" id="UP000515708">
    <property type="component" value="Chromosome"/>
</dbReference>
<dbReference type="EMBL" id="CP043732">
    <property type="protein sequence ID" value="QMU96895.1"/>
    <property type="molecule type" value="Genomic_DNA"/>
</dbReference>
<dbReference type="RefSeq" id="WP_182255824.1">
    <property type="nucleotide sequence ID" value="NZ_CP043732.1"/>
</dbReference>
<evidence type="ECO:0000313" key="2">
    <source>
        <dbReference type="Proteomes" id="UP000515708"/>
    </source>
</evidence>
<dbReference type="AlphaFoldDB" id="A0A7D7W8Z8"/>
<protein>
    <submittedName>
        <fullName evidence="1">3-keto-5-aminohexanoate cleavage protein</fullName>
    </submittedName>
</protein>
<dbReference type="GO" id="GO:0043720">
    <property type="term" value="F:3-keto-5-aminohexanoate cleavage activity"/>
    <property type="evidence" value="ECO:0007669"/>
    <property type="project" value="InterPro"/>
</dbReference>
<evidence type="ECO:0000313" key="1">
    <source>
        <dbReference type="EMBL" id="QMU96895.1"/>
    </source>
</evidence>
<name>A0A7D7W8Z8_9MICO</name>
<dbReference type="Pfam" id="PF05853">
    <property type="entry name" value="BKACE"/>
    <property type="match status" value="1"/>
</dbReference>
<reference evidence="1 2" key="1">
    <citation type="journal article" date="2020" name="Front. Microbiol.">
        <title>Design of Bacterial Strain-Specific qPCR Assays Using NGS Data and Publicly Available Resources and Its Application to Track Biocontrol Strains.</title>
        <authorList>
            <person name="Hernandez I."/>
            <person name="Sant C."/>
            <person name="Martinez R."/>
            <person name="Fernandez C."/>
        </authorList>
    </citation>
    <scope>NUCLEOTIDE SEQUENCE [LARGE SCALE GENOMIC DNA]</scope>
    <source>
        <strain evidence="1 2">B24</strain>
    </source>
</reference>
<dbReference type="InterPro" id="IPR008567">
    <property type="entry name" value="BKACE"/>
</dbReference>
<gene>
    <name evidence="1" type="ORF">FVO59_06410</name>
</gene>
<dbReference type="Gene3D" id="3.20.20.70">
    <property type="entry name" value="Aldolase class I"/>
    <property type="match status" value="1"/>
</dbReference>
<accession>A0A7D7W8Z8</accession>
<dbReference type="InterPro" id="IPR013785">
    <property type="entry name" value="Aldolase_TIM"/>
</dbReference>
<sequence>MSILLHGEERSTWPAFDLASAREFHARIGLEDTFTLLDGATAAGNAELVRAVLRR</sequence>